<feature type="region of interest" description="Disordered" evidence="1">
    <location>
        <begin position="67"/>
        <end position="130"/>
    </location>
</feature>
<sequence length="265" mass="29961">MSAAIETTAHGHGHLVVNTIDTAVAAQLPNGDVYPDLVRAQENENGIENAMKTVVAGRGLVHLTVRHRKTHIGRGGGKTEMGNGVRAKRGNGESARKERGPRRRRKRRRRPPKAHRSGGGTVSSPRQSQEFHTWLVEERKINPETISKDQNKKEFAKFMEDYNTATLPDEKYYNMESYNRRMSALRQGEFLPPPDDSYDPQADMKAIIGAHKKKAVDQESYLNREQLMELRKVQKERVEAGKMRQLGMEISQTLGVRMDGTAFDE</sequence>
<feature type="compositionally biased region" description="Basic residues" evidence="1">
    <location>
        <begin position="99"/>
        <end position="116"/>
    </location>
</feature>
<dbReference type="Proteomes" id="UP001221142">
    <property type="component" value="Unassembled WGS sequence"/>
</dbReference>
<proteinExistence type="predicted"/>
<evidence type="ECO:0000313" key="2">
    <source>
        <dbReference type="EMBL" id="KAJ7647895.1"/>
    </source>
</evidence>
<protein>
    <submittedName>
        <fullName evidence="2">Uncharacterized protein</fullName>
    </submittedName>
</protein>
<keyword evidence="3" id="KW-1185">Reference proteome</keyword>
<evidence type="ECO:0000313" key="3">
    <source>
        <dbReference type="Proteomes" id="UP001221142"/>
    </source>
</evidence>
<dbReference type="PANTHER" id="PTHR34689:SF1">
    <property type="entry name" value="NUCLEIC ACID-BINDING PROTEIN"/>
    <property type="match status" value="1"/>
</dbReference>
<comment type="caution">
    <text evidence="2">The sequence shown here is derived from an EMBL/GenBank/DDBJ whole genome shotgun (WGS) entry which is preliminary data.</text>
</comment>
<reference evidence="2" key="1">
    <citation type="submission" date="2023-03" db="EMBL/GenBank/DDBJ databases">
        <title>Massive genome expansion in bonnet fungi (Mycena s.s.) driven by repeated elements and novel gene families across ecological guilds.</title>
        <authorList>
            <consortium name="Lawrence Berkeley National Laboratory"/>
            <person name="Harder C.B."/>
            <person name="Miyauchi S."/>
            <person name="Viragh M."/>
            <person name="Kuo A."/>
            <person name="Thoen E."/>
            <person name="Andreopoulos B."/>
            <person name="Lu D."/>
            <person name="Skrede I."/>
            <person name="Drula E."/>
            <person name="Henrissat B."/>
            <person name="Morin E."/>
            <person name="Kohler A."/>
            <person name="Barry K."/>
            <person name="LaButti K."/>
            <person name="Morin E."/>
            <person name="Salamov A."/>
            <person name="Lipzen A."/>
            <person name="Mereny Z."/>
            <person name="Hegedus B."/>
            <person name="Baldrian P."/>
            <person name="Stursova M."/>
            <person name="Weitz H."/>
            <person name="Taylor A."/>
            <person name="Grigoriev I.V."/>
            <person name="Nagy L.G."/>
            <person name="Martin F."/>
            <person name="Kauserud H."/>
        </authorList>
    </citation>
    <scope>NUCLEOTIDE SEQUENCE</scope>
    <source>
        <strain evidence="2">9284</strain>
    </source>
</reference>
<dbReference type="PANTHER" id="PTHR34689">
    <property type="entry name" value="NUCLEIC ACID-BINDING PROTEIN"/>
    <property type="match status" value="1"/>
</dbReference>
<evidence type="ECO:0000256" key="1">
    <source>
        <dbReference type="SAM" id="MobiDB-lite"/>
    </source>
</evidence>
<accession>A0AAD7CG91</accession>
<organism evidence="2 3">
    <name type="scientific">Roridomyces roridus</name>
    <dbReference type="NCBI Taxonomy" id="1738132"/>
    <lineage>
        <taxon>Eukaryota</taxon>
        <taxon>Fungi</taxon>
        <taxon>Dikarya</taxon>
        <taxon>Basidiomycota</taxon>
        <taxon>Agaricomycotina</taxon>
        <taxon>Agaricomycetes</taxon>
        <taxon>Agaricomycetidae</taxon>
        <taxon>Agaricales</taxon>
        <taxon>Marasmiineae</taxon>
        <taxon>Mycenaceae</taxon>
        <taxon>Roridomyces</taxon>
    </lineage>
</organism>
<gene>
    <name evidence="2" type="ORF">FB45DRAFT_894711</name>
</gene>
<name>A0AAD7CG91_9AGAR</name>
<dbReference type="EMBL" id="JARKIF010000002">
    <property type="protein sequence ID" value="KAJ7647895.1"/>
    <property type="molecule type" value="Genomic_DNA"/>
</dbReference>
<dbReference type="AlphaFoldDB" id="A0AAD7CG91"/>